<reference evidence="2 3" key="1">
    <citation type="journal article" date="2003" name="Proc. Natl. Acad. Sci. U.S.A.">
        <title>Complete genome sequence of the marine planctomycete Pirellula sp. strain 1.</title>
        <authorList>
            <person name="Gloeckner F.O."/>
            <person name="Kube M."/>
            <person name="Bauer M."/>
            <person name="Teeling H."/>
            <person name="Lombardot T."/>
            <person name="Ludwig W."/>
            <person name="Gade D."/>
            <person name="Beck A."/>
            <person name="Borzym K."/>
            <person name="Heitmann K."/>
            <person name="Rabus R."/>
            <person name="Schlesner H."/>
            <person name="Amann R."/>
            <person name="Reinhardt R."/>
        </authorList>
    </citation>
    <scope>NUCLEOTIDE SEQUENCE [LARGE SCALE GENOMIC DNA]</scope>
    <source>
        <strain evidence="3">DSM 10527 / NCIMB 13988 / SH1</strain>
    </source>
</reference>
<proteinExistence type="predicted"/>
<dbReference type="Proteomes" id="UP000001025">
    <property type="component" value="Chromosome"/>
</dbReference>
<evidence type="ECO:0000256" key="1">
    <source>
        <dbReference type="SAM" id="MobiDB-lite"/>
    </source>
</evidence>
<dbReference type="HOGENOM" id="CLU_2773140_0_0_0"/>
<dbReference type="EMBL" id="BX294139">
    <property type="protein sequence ID" value="CAD73331.1"/>
    <property type="molecule type" value="Genomic_DNA"/>
</dbReference>
<dbReference type="KEGG" id="rba:RB3663"/>
<sequence>MSTSRHRSPFMNSHDGKLSQRASSASALILPGRVLAITPQRCYVPWLSRVGHPFRHSYVALTSNLPPPT</sequence>
<feature type="region of interest" description="Disordered" evidence="1">
    <location>
        <begin position="1"/>
        <end position="22"/>
    </location>
</feature>
<dbReference type="EnsemblBacteria" id="CAD73331">
    <property type="protein sequence ID" value="CAD73331"/>
    <property type="gene ID" value="RB3663"/>
</dbReference>
<name>Q7UTV3_RHOBA</name>
<accession>Q7UTV3</accession>
<protein>
    <submittedName>
        <fullName evidence="2">Uncharacterized protein</fullName>
    </submittedName>
</protein>
<dbReference type="AlphaFoldDB" id="Q7UTV3"/>
<dbReference type="InParanoid" id="Q7UTV3"/>
<gene>
    <name evidence="2" type="ordered locus">RB3663</name>
</gene>
<evidence type="ECO:0000313" key="3">
    <source>
        <dbReference type="Proteomes" id="UP000001025"/>
    </source>
</evidence>
<evidence type="ECO:0000313" key="2">
    <source>
        <dbReference type="EMBL" id="CAD73331.1"/>
    </source>
</evidence>
<dbReference type="STRING" id="243090.RB3663"/>
<organism evidence="2 3">
    <name type="scientific">Rhodopirellula baltica (strain DSM 10527 / NCIMB 13988 / SH1)</name>
    <dbReference type="NCBI Taxonomy" id="243090"/>
    <lineage>
        <taxon>Bacteria</taxon>
        <taxon>Pseudomonadati</taxon>
        <taxon>Planctomycetota</taxon>
        <taxon>Planctomycetia</taxon>
        <taxon>Pirellulales</taxon>
        <taxon>Pirellulaceae</taxon>
        <taxon>Rhodopirellula</taxon>
    </lineage>
</organism>
<keyword evidence="3" id="KW-1185">Reference proteome</keyword>